<dbReference type="InterPro" id="IPR002036">
    <property type="entry name" value="YbeY"/>
</dbReference>
<accession>A0ABS3Q4D3</accession>
<evidence type="ECO:0000256" key="1">
    <source>
        <dbReference type="ARBA" id="ARBA00010875"/>
    </source>
</evidence>
<feature type="binding site" evidence="8">
    <location>
        <position position="123"/>
    </location>
    <ligand>
        <name>Zn(2+)</name>
        <dbReference type="ChEBI" id="CHEBI:29105"/>
        <note>catalytic</note>
    </ligand>
</feature>
<comment type="cofactor">
    <cofactor evidence="8">
        <name>Zn(2+)</name>
        <dbReference type="ChEBI" id="CHEBI:29105"/>
    </cofactor>
    <text evidence="8">Binds 1 zinc ion.</text>
</comment>
<dbReference type="Pfam" id="PF02130">
    <property type="entry name" value="YbeY"/>
    <property type="match status" value="1"/>
</dbReference>
<dbReference type="Gene3D" id="3.40.390.30">
    <property type="entry name" value="Metalloproteases ('zincins'), catalytic domain"/>
    <property type="match status" value="1"/>
</dbReference>
<comment type="subcellular location">
    <subcellularLocation>
        <location evidence="8">Cytoplasm</location>
    </subcellularLocation>
</comment>
<gene>
    <name evidence="8 9" type="primary">ybeY</name>
    <name evidence="9" type="ORF">J3998_05185</name>
</gene>
<keyword evidence="10" id="KW-1185">Reference proteome</keyword>
<dbReference type="InterPro" id="IPR023091">
    <property type="entry name" value="MetalPrtase_cat_dom_sf_prd"/>
</dbReference>
<dbReference type="PROSITE" id="PS01306">
    <property type="entry name" value="UPF0054"/>
    <property type="match status" value="1"/>
</dbReference>
<dbReference type="PANTHER" id="PTHR46986">
    <property type="entry name" value="ENDORIBONUCLEASE YBEY, CHLOROPLASTIC"/>
    <property type="match status" value="1"/>
</dbReference>
<sequence>MTEAVMLEIDLQWAIDEQPMPTLEQCQRWAQAALQNDNAYQEVEMVVRIVDENESQQLNRDYRGKDKPTNVLSFPFEQPPGLLELGEELPYLGDLVVCAQVVIDEAKEQNKSLESHWAHMIVHGTLHLQGFDHIEDEEAHEMESLECEIMQDLGYENPYAQDQKSCV</sequence>
<keyword evidence="3 8" id="KW-0540">Nuclease</keyword>
<dbReference type="EMBL" id="JAGETV010000006">
    <property type="protein sequence ID" value="MBO1926963.1"/>
    <property type="molecule type" value="Genomic_DNA"/>
</dbReference>
<dbReference type="NCBIfam" id="TIGR00043">
    <property type="entry name" value="rRNA maturation RNase YbeY"/>
    <property type="match status" value="1"/>
</dbReference>
<dbReference type="HAMAP" id="MF_00009">
    <property type="entry name" value="Endoribonucl_YbeY"/>
    <property type="match status" value="1"/>
</dbReference>
<evidence type="ECO:0000256" key="5">
    <source>
        <dbReference type="ARBA" id="ARBA00022759"/>
    </source>
</evidence>
<organism evidence="9 10">
    <name type="scientific">Thiomicrorhabdus marina</name>
    <dbReference type="NCBI Taxonomy" id="2818442"/>
    <lineage>
        <taxon>Bacteria</taxon>
        <taxon>Pseudomonadati</taxon>
        <taxon>Pseudomonadota</taxon>
        <taxon>Gammaproteobacteria</taxon>
        <taxon>Thiotrichales</taxon>
        <taxon>Piscirickettsiaceae</taxon>
        <taxon>Thiomicrorhabdus</taxon>
    </lineage>
</organism>
<dbReference type="Proteomes" id="UP000664835">
    <property type="component" value="Unassembled WGS sequence"/>
</dbReference>
<protein>
    <recommendedName>
        <fullName evidence="8">Endoribonuclease YbeY</fullName>
        <ecNumber evidence="8">3.1.-.-</ecNumber>
    </recommendedName>
</protein>
<evidence type="ECO:0000313" key="9">
    <source>
        <dbReference type="EMBL" id="MBO1926963.1"/>
    </source>
</evidence>
<comment type="similarity">
    <text evidence="1 8">Belongs to the endoribonuclease YbeY family.</text>
</comment>
<evidence type="ECO:0000256" key="2">
    <source>
        <dbReference type="ARBA" id="ARBA00022517"/>
    </source>
</evidence>
<name>A0ABS3Q4D3_9GAMM</name>
<keyword evidence="7 8" id="KW-0862">Zinc</keyword>
<comment type="caution">
    <text evidence="9">The sequence shown here is derived from an EMBL/GenBank/DDBJ whole genome shotgun (WGS) entry which is preliminary data.</text>
</comment>
<keyword evidence="8" id="KW-0963">Cytoplasm</keyword>
<evidence type="ECO:0000256" key="4">
    <source>
        <dbReference type="ARBA" id="ARBA00022723"/>
    </source>
</evidence>
<evidence type="ECO:0000256" key="3">
    <source>
        <dbReference type="ARBA" id="ARBA00022722"/>
    </source>
</evidence>
<comment type="function">
    <text evidence="8">Single strand-specific metallo-endoribonuclease involved in late-stage 70S ribosome quality control and in maturation of the 3' terminus of the 16S rRNA.</text>
</comment>
<proteinExistence type="inferred from homology"/>
<dbReference type="InterPro" id="IPR020549">
    <property type="entry name" value="YbeY_CS"/>
</dbReference>
<keyword evidence="5 8" id="KW-0255">Endonuclease</keyword>
<reference evidence="9 10" key="1">
    <citation type="submission" date="2021-03" db="EMBL/GenBank/DDBJ databases">
        <title>Thiomicrorhabdus sp.nov.,novel sulfur-oxidizing bacteria isolated from coastal sediment.</title>
        <authorList>
            <person name="Liu X."/>
        </authorList>
    </citation>
    <scope>NUCLEOTIDE SEQUENCE [LARGE SCALE GENOMIC DNA]</scope>
    <source>
        <strain evidence="9 10">6S2-11</strain>
    </source>
</reference>
<dbReference type="PANTHER" id="PTHR46986:SF1">
    <property type="entry name" value="ENDORIBONUCLEASE YBEY, CHLOROPLASTIC"/>
    <property type="match status" value="1"/>
</dbReference>
<feature type="binding site" evidence="8">
    <location>
        <position position="127"/>
    </location>
    <ligand>
        <name>Zn(2+)</name>
        <dbReference type="ChEBI" id="CHEBI:29105"/>
        <note>catalytic</note>
    </ligand>
</feature>
<evidence type="ECO:0000313" key="10">
    <source>
        <dbReference type="Proteomes" id="UP000664835"/>
    </source>
</evidence>
<evidence type="ECO:0000256" key="7">
    <source>
        <dbReference type="ARBA" id="ARBA00022833"/>
    </source>
</evidence>
<keyword evidence="4 8" id="KW-0479">Metal-binding</keyword>
<evidence type="ECO:0000256" key="8">
    <source>
        <dbReference type="HAMAP-Rule" id="MF_00009"/>
    </source>
</evidence>
<keyword evidence="6 8" id="KW-0378">Hydrolase</keyword>
<evidence type="ECO:0000256" key="6">
    <source>
        <dbReference type="ARBA" id="ARBA00022801"/>
    </source>
</evidence>
<keyword evidence="2 8" id="KW-0690">Ribosome biogenesis</keyword>
<keyword evidence="8" id="KW-0698">rRNA processing</keyword>
<dbReference type="EC" id="3.1.-.-" evidence="8"/>
<dbReference type="SUPFAM" id="SSF55486">
    <property type="entry name" value="Metalloproteases ('zincins'), catalytic domain"/>
    <property type="match status" value="1"/>
</dbReference>
<feature type="binding site" evidence="8">
    <location>
        <position position="133"/>
    </location>
    <ligand>
        <name>Zn(2+)</name>
        <dbReference type="ChEBI" id="CHEBI:29105"/>
        <note>catalytic</note>
    </ligand>
</feature>